<feature type="compositionally biased region" description="Basic and acidic residues" evidence="1">
    <location>
        <begin position="1"/>
        <end position="10"/>
    </location>
</feature>
<proteinExistence type="predicted"/>
<evidence type="ECO:0000313" key="3">
    <source>
        <dbReference type="Proteomes" id="UP000546257"/>
    </source>
</evidence>
<dbReference type="EMBL" id="JACKXD010000009">
    <property type="protein sequence ID" value="MBB6647932.1"/>
    <property type="molecule type" value="Genomic_DNA"/>
</dbReference>
<feature type="region of interest" description="Disordered" evidence="1">
    <location>
        <begin position="87"/>
        <end position="133"/>
    </location>
</feature>
<dbReference type="RefSeq" id="WP_185194306.1">
    <property type="nucleotide sequence ID" value="NZ_JACKXD010000009.1"/>
</dbReference>
<protein>
    <submittedName>
        <fullName evidence="2">Uncharacterized protein</fullName>
    </submittedName>
</protein>
<reference evidence="2 3" key="1">
    <citation type="submission" date="2020-08" db="EMBL/GenBank/DDBJ databases">
        <authorList>
            <person name="Seo M.-J."/>
        </authorList>
    </citation>
    <scope>NUCLEOTIDE SEQUENCE [LARGE SCALE GENOMIC DNA]</scope>
    <source>
        <strain evidence="2 3">MBLA0160</strain>
    </source>
</reference>
<accession>A0A7J9SMW1</accession>
<evidence type="ECO:0000256" key="1">
    <source>
        <dbReference type="SAM" id="MobiDB-lite"/>
    </source>
</evidence>
<dbReference type="AlphaFoldDB" id="A0A7J9SMW1"/>
<keyword evidence="3" id="KW-1185">Reference proteome</keyword>
<gene>
    <name evidence="2" type="ORF">H5V44_16865</name>
</gene>
<organism evidence="2 3">
    <name type="scientific">Halobellus ruber</name>
    <dbReference type="NCBI Taxonomy" id="2761102"/>
    <lineage>
        <taxon>Archaea</taxon>
        <taxon>Methanobacteriati</taxon>
        <taxon>Methanobacteriota</taxon>
        <taxon>Stenosarchaea group</taxon>
        <taxon>Halobacteria</taxon>
        <taxon>Halobacteriales</taxon>
        <taxon>Haloferacaceae</taxon>
        <taxon>Halobellus</taxon>
    </lineage>
</organism>
<sequence length="133" mass="14481">MRPRGIDEGHPVSGTRTRVGSLKPEVKPLEAEREILANRVFAREADIAELGGEVTDLEGTVEAEERRHQRVIDRYERLIEKREAAKRELRGERYPEQPTASRTRVVGGGGVDAGQAPGSGRVRSGGTPTVASA</sequence>
<feature type="region of interest" description="Disordered" evidence="1">
    <location>
        <begin position="1"/>
        <end position="22"/>
    </location>
</feature>
<dbReference type="Proteomes" id="UP000546257">
    <property type="component" value="Unassembled WGS sequence"/>
</dbReference>
<name>A0A7J9SMW1_9EURY</name>
<comment type="caution">
    <text evidence="2">The sequence shown here is derived from an EMBL/GenBank/DDBJ whole genome shotgun (WGS) entry which is preliminary data.</text>
</comment>
<evidence type="ECO:0000313" key="2">
    <source>
        <dbReference type="EMBL" id="MBB6647932.1"/>
    </source>
</evidence>